<dbReference type="SMART" id="SM00326">
    <property type="entry name" value="SH3"/>
    <property type="match status" value="1"/>
</dbReference>
<proteinExistence type="predicted"/>
<evidence type="ECO:0000256" key="1">
    <source>
        <dbReference type="ARBA" id="ARBA00022443"/>
    </source>
</evidence>
<dbReference type="SUPFAM" id="SSF50044">
    <property type="entry name" value="SH3-domain"/>
    <property type="match status" value="1"/>
</dbReference>
<dbReference type="Proteomes" id="UP000800092">
    <property type="component" value="Unassembled WGS sequence"/>
</dbReference>
<evidence type="ECO:0000313" key="4">
    <source>
        <dbReference type="EMBL" id="KAF2233253.1"/>
    </source>
</evidence>
<feature type="domain" description="SH3" evidence="3">
    <location>
        <begin position="23"/>
        <end position="83"/>
    </location>
</feature>
<dbReference type="InterPro" id="IPR036028">
    <property type="entry name" value="SH3-like_dom_sf"/>
</dbReference>
<sequence length="83" mass="9141">MPETISLLAKYRRGSLSIAESAGNSDKAIALFDFAGENDSELPLSKGQALIVPYQEGEDWLFVHDSMNRESGLVPEDCVRLLK</sequence>
<keyword evidence="5" id="KW-1185">Reference proteome</keyword>
<protein>
    <recommendedName>
        <fullName evidence="3">SH3 domain-containing protein</fullName>
    </recommendedName>
</protein>
<evidence type="ECO:0000256" key="2">
    <source>
        <dbReference type="PROSITE-ProRule" id="PRU00192"/>
    </source>
</evidence>
<dbReference type="PROSITE" id="PS50002">
    <property type="entry name" value="SH3"/>
    <property type="match status" value="1"/>
</dbReference>
<reference evidence="4" key="1">
    <citation type="journal article" date="2020" name="Stud. Mycol.">
        <title>101 Dothideomycetes genomes: a test case for predicting lifestyles and emergence of pathogens.</title>
        <authorList>
            <person name="Haridas S."/>
            <person name="Albert R."/>
            <person name="Binder M."/>
            <person name="Bloem J."/>
            <person name="Labutti K."/>
            <person name="Salamov A."/>
            <person name="Andreopoulos B."/>
            <person name="Baker S."/>
            <person name="Barry K."/>
            <person name="Bills G."/>
            <person name="Bluhm B."/>
            <person name="Cannon C."/>
            <person name="Castanera R."/>
            <person name="Culley D."/>
            <person name="Daum C."/>
            <person name="Ezra D."/>
            <person name="Gonzalez J."/>
            <person name="Henrissat B."/>
            <person name="Kuo A."/>
            <person name="Liang C."/>
            <person name="Lipzen A."/>
            <person name="Lutzoni F."/>
            <person name="Magnuson J."/>
            <person name="Mondo S."/>
            <person name="Nolan M."/>
            <person name="Ohm R."/>
            <person name="Pangilinan J."/>
            <person name="Park H.-J."/>
            <person name="Ramirez L."/>
            <person name="Alfaro M."/>
            <person name="Sun H."/>
            <person name="Tritt A."/>
            <person name="Yoshinaga Y."/>
            <person name="Zwiers L.-H."/>
            <person name="Turgeon B."/>
            <person name="Goodwin S."/>
            <person name="Spatafora J."/>
            <person name="Crous P."/>
            <person name="Grigoriev I."/>
        </authorList>
    </citation>
    <scope>NUCLEOTIDE SEQUENCE</scope>
    <source>
        <strain evidence="4">Tuck. ex Michener</strain>
    </source>
</reference>
<dbReference type="InterPro" id="IPR001452">
    <property type="entry name" value="SH3_domain"/>
</dbReference>
<feature type="non-terminal residue" evidence="4">
    <location>
        <position position="83"/>
    </location>
</feature>
<dbReference type="AlphaFoldDB" id="A0A6A6H6V7"/>
<keyword evidence="1 2" id="KW-0728">SH3 domain</keyword>
<accession>A0A6A6H6V7</accession>
<dbReference type="Gene3D" id="2.30.30.40">
    <property type="entry name" value="SH3 Domains"/>
    <property type="match status" value="1"/>
</dbReference>
<organism evidence="4 5">
    <name type="scientific">Viridothelium virens</name>
    <name type="common">Speckled blister lichen</name>
    <name type="synonym">Trypethelium virens</name>
    <dbReference type="NCBI Taxonomy" id="1048519"/>
    <lineage>
        <taxon>Eukaryota</taxon>
        <taxon>Fungi</taxon>
        <taxon>Dikarya</taxon>
        <taxon>Ascomycota</taxon>
        <taxon>Pezizomycotina</taxon>
        <taxon>Dothideomycetes</taxon>
        <taxon>Dothideomycetes incertae sedis</taxon>
        <taxon>Trypetheliales</taxon>
        <taxon>Trypetheliaceae</taxon>
        <taxon>Viridothelium</taxon>
    </lineage>
</organism>
<gene>
    <name evidence="4" type="ORF">EV356DRAFT_448780</name>
</gene>
<name>A0A6A6H6V7_VIRVR</name>
<evidence type="ECO:0000313" key="5">
    <source>
        <dbReference type="Proteomes" id="UP000800092"/>
    </source>
</evidence>
<dbReference type="Pfam" id="PF00018">
    <property type="entry name" value="SH3_1"/>
    <property type="match status" value="1"/>
</dbReference>
<dbReference type="EMBL" id="ML991808">
    <property type="protein sequence ID" value="KAF2233253.1"/>
    <property type="molecule type" value="Genomic_DNA"/>
</dbReference>
<dbReference type="OrthoDB" id="19092at2759"/>
<evidence type="ECO:0000259" key="3">
    <source>
        <dbReference type="PROSITE" id="PS50002"/>
    </source>
</evidence>